<proteinExistence type="inferred from homology"/>
<feature type="site" description="Interaction with substrate tRNA" evidence="10">
    <location>
        <position position="125"/>
    </location>
</feature>
<feature type="binding site" evidence="10">
    <location>
        <begin position="11"/>
        <end position="16"/>
    </location>
    <ligand>
        <name>substrate</name>
    </ligand>
</feature>
<keyword evidence="7 10" id="KW-0067">ATP-binding</keyword>
<keyword evidence="4 10" id="KW-0808">Transferase</keyword>
<feature type="binding site" evidence="10">
    <location>
        <begin position="9"/>
        <end position="16"/>
    </location>
    <ligand>
        <name>ATP</name>
        <dbReference type="ChEBI" id="CHEBI:30616"/>
    </ligand>
</feature>
<dbReference type="EC" id="2.5.1.75" evidence="10"/>
<evidence type="ECO:0000256" key="12">
    <source>
        <dbReference type="RuleBase" id="RU003784"/>
    </source>
</evidence>
<evidence type="ECO:0000256" key="10">
    <source>
        <dbReference type="HAMAP-Rule" id="MF_00185"/>
    </source>
</evidence>
<reference evidence="14" key="1">
    <citation type="submission" date="2022-05" db="EMBL/GenBank/DDBJ databases">
        <title>Using nanopore sequencing to obtain complete genomes from saliva samples.</title>
        <authorList>
            <person name="Baker J.L."/>
        </authorList>
    </citation>
    <scope>NUCLEOTIDE SEQUENCE</scope>
    <source>
        <strain evidence="14">JCVI-JB-Ag32</strain>
    </source>
</reference>
<evidence type="ECO:0000256" key="9">
    <source>
        <dbReference type="ARBA" id="ARBA00049563"/>
    </source>
</evidence>
<evidence type="ECO:0000256" key="11">
    <source>
        <dbReference type="RuleBase" id="RU003783"/>
    </source>
</evidence>
<dbReference type="HAMAP" id="MF_00185">
    <property type="entry name" value="IPP_trans"/>
    <property type="match status" value="1"/>
</dbReference>
<evidence type="ECO:0000256" key="3">
    <source>
        <dbReference type="ARBA" id="ARBA00005842"/>
    </source>
</evidence>
<accession>A0A9E7AKS0</accession>
<evidence type="ECO:0000256" key="5">
    <source>
        <dbReference type="ARBA" id="ARBA00022694"/>
    </source>
</evidence>
<comment type="caution">
    <text evidence="10">Lacks conserved residue(s) required for the propagation of feature annotation.</text>
</comment>
<dbReference type="Gene3D" id="1.10.20.140">
    <property type="match status" value="1"/>
</dbReference>
<keyword evidence="5 10" id="KW-0819">tRNA processing</keyword>
<dbReference type="PANTHER" id="PTHR11088:SF60">
    <property type="entry name" value="TRNA DIMETHYLALLYLTRANSFERASE"/>
    <property type="match status" value="1"/>
</dbReference>
<dbReference type="Proteomes" id="UP000830236">
    <property type="component" value="Chromosome"/>
</dbReference>
<keyword evidence="6 10" id="KW-0547">Nucleotide-binding</keyword>
<gene>
    <name evidence="10 14" type="primary">miaA</name>
    <name evidence="14" type="ORF">M3I41_05195</name>
</gene>
<dbReference type="FunFam" id="1.10.20.140:FF:000001">
    <property type="entry name" value="tRNA dimethylallyltransferase"/>
    <property type="match status" value="1"/>
</dbReference>
<keyword evidence="8 10" id="KW-0460">Magnesium</keyword>
<protein>
    <recommendedName>
        <fullName evidence="10">tRNA dimethylallyltransferase</fullName>
        <ecNumber evidence="10">2.5.1.75</ecNumber>
    </recommendedName>
    <alternativeName>
        <fullName evidence="10">Dimethylallyl diphosphate:tRNA dimethylallyltransferase</fullName>
        <shortName evidence="10">DMAPP:tRNA dimethylallyltransferase</shortName>
        <shortName evidence="10">DMATase</shortName>
    </alternativeName>
    <alternativeName>
        <fullName evidence="10">Isopentenyl-diphosphate:tRNA isopentenyltransferase</fullName>
        <shortName evidence="10">IPP transferase</shortName>
        <shortName evidence="10">IPPT</shortName>
        <shortName evidence="10">IPTase</shortName>
    </alternativeName>
</protein>
<evidence type="ECO:0000256" key="4">
    <source>
        <dbReference type="ARBA" id="ARBA00022679"/>
    </source>
</evidence>
<evidence type="ECO:0000256" key="7">
    <source>
        <dbReference type="ARBA" id="ARBA00022840"/>
    </source>
</evidence>
<evidence type="ECO:0000313" key="15">
    <source>
        <dbReference type="Proteomes" id="UP000830236"/>
    </source>
</evidence>
<dbReference type="GO" id="GO:0006400">
    <property type="term" value="P:tRNA modification"/>
    <property type="evidence" value="ECO:0007669"/>
    <property type="project" value="TreeGrafter"/>
</dbReference>
<dbReference type="GO" id="GO:0052381">
    <property type="term" value="F:tRNA dimethylallyltransferase activity"/>
    <property type="evidence" value="ECO:0007669"/>
    <property type="project" value="UniProtKB-UniRule"/>
</dbReference>
<dbReference type="Pfam" id="PF01715">
    <property type="entry name" value="IPPT"/>
    <property type="match status" value="1"/>
</dbReference>
<dbReference type="PANTHER" id="PTHR11088">
    <property type="entry name" value="TRNA DIMETHYLALLYLTRANSFERASE"/>
    <property type="match status" value="1"/>
</dbReference>
<evidence type="ECO:0000256" key="8">
    <source>
        <dbReference type="ARBA" id="ARBA00022842"/>
    </source>
</evidence>
<dbReference type="GO" id="GO:0005524">
    <property type="term" value="F:ATP binding"/>
    <property type="evidence" value="ECO:0007669"/>
    <property type="project" value="UniProtKB-UniRule"/>
</dbReference>
<comment type="cofactor">
    <cofactor evidence="1 10">
        <name>Mg(2+)</name>
        <dbReference type="ChEBI" id="CHEBI:18420"/>
    </cofactor>
</comment>
<dbReference type="SUPFAM" id="SSF52540">
    <property type="entry name" value="P-loop containing nucleoside triphosphate hydrolases"/>
    <property type="match status" value="2"/>
</dbReference>
<sequence length="314" mass="34632">MSESIAVVGPTATGKSQLALSIAQHLGAADAAEIINADAYQLYKGMDIGTAKLTPAERGGIRHHQFDVLEVDQEASVAAYQRHALADAADITKRGKKVIWVGGSGLYLRAVTDDFAFPATDASVREHFEARWQSEGGQVLYSELEHLDPLAATRIQATDRRRVVRALEVIELTGKPYSASLPTYRDRVPTVHLALRVEREALRLAIARRTRKMFDAGLIEETRALLDKGLRNSPTASRAIGYAQAIAVIDGQMSQEQACQAVTLATNQLVSRQLKWFRRDPRVNWIDVELTKQGYLEPAQARAAYAKAFALLER</sequence>
<evidence type="ECO:0000256" key="2">
    <source>
        <dbReference type="ARBA" id="ARBA00003213"/>
    </source>
</evidence>
<comment type="subunit">
    <text evidence="10">Monomer.</text>
</comment>
<dbReference type="Gene3D" id="3.40.50.300">
    <property type="entry name" value="P-loop containing nucleotide triphosphate hydrolases"/>
    <property type="match status" value="1"/>
</dbReference>
<dbReference type="KEGG" id="agh:M3I41_05195"/>
<dbReference type="NCBIfam" id="TIGR00174">
    <property type="entry name" value="miaA"/>
    <property type="match status" value="1"/>
</dbReference>
<comment type="catalytic activity">
    <reaction evidence="9 10 11">
        <text>adenosine(37) in tRNA + dimethylallyl diphosphate = N(6)-dimethylallyladenosine(37) in tRNA + diphosphate</text>
        <dbReference type="Rhea" id="RHEA:26482"/>
        <dbReference type="Rhea" id="RHEA-COMP:10162"/>
        <dbReference type="Rhea" id="RHEA-COMP:10375"/>
        <dbReference type="ChEBI" id="CHEBI:33019"/>
        <dbReference type="ChEBI" id="CHEBI:57623"/>
        <dbReference type="ChEBI" id="CHEBI:74411"/>
        <dbReference type="ChEBI" id="CHEBI:74415"/>
        <dbReference type="EC" id="2.5.1.75"/>
    </reaction>
</comment>
<evidence type="ECO:0000313" key="14">
    <source>
        <dbReference type="EMBL" id="UQF79012.1"/>
    </source>
</evidence>
<evidence type="ECO:0000256" key="6">
    <source>
        <dbReference type="ARBA" id="ARBA00022741"/>
    </source>
</evidence>
<comment type="similarity">
    <text evidence="3 10 13">Belongs to the IPP transferase family.</text>
</comment>
<dbReference type="EMBL" id="CP097095">
    <property type="protein sequence ID" value="UQF79012.1"/>
    <property type="molecule type" value="Genomic_DNA"/>
</dbReference>
<dbReference type="AlphaFoldDB" id="A0A9E7AKS0"/>
<evidence type="ECO:0000256" key="13">
    <source>
        <dbReference type="RuleBase" id="RU003785"/>
    </source>
</evidence>
<comment type="function">
    <text evidence="2 10 12">Catalyzes the transfer of a dimethylallyl group onto the adenine at position 37 in tRNAs that read codons beginning with uridine, leading to the formation of N6-(dimethylallyl)adenosine (i(6)A).</text>
</comment>
<dbReference type="InterPro" id="IPR027417">
    <property type="entry name" value="P-loop_NTPase"/>
</dbReference>
<name>A0A9E7AKS0_9ACTO</name>
<organism evidence="14 15">
    <name type="scientific">Actinomyces graevenitzii</name>
    <dbReference type="NCBI Taxonomy" id="55565"/>
    <lineage>
        <taxon>Bacteria</taxon>
        <taxon>Bacillati</taxon>
        <taxon>Actinomycetota</taxon>
        <taxon>Actinomycetes</taxon>
        <taxon>Actinomycetales</taxon>
        <taxon>Actinomycetaceae</taxon>
        <taxon>Actinomyces</taxon>
    </lineage>
</organism>
<dbReference type="InterPro" id="IPR039657">
    <property type="entry name" value="Dimethylallyltransferase"/>
</dbReference>
<dbReference type="InterPro" id="IPR018022">
    <property type="entry name" value="IPT"/>
</dbReference>
<feature type="site" description="Interaction with substrate tRNA" evidence="10">
    <location>
        <position position="104"/>
    </location>
</feature>
<evidence type="ECO:0000256" key="1">
    <source>
        <dbReference type="ARBA" id="ARBA00001946"/>
    </source>
</evidence>